<name>A0A0D6PEQ1_9PROT</name>
<accession>A0A0D6PEQ1</accession>
<dbReference type="Proteomes" id="UP000032668">
    <property type="component" value="Unassembled WGS sequence"/>
</dbReference>
<keyword evidence="2" id="KW-1185">Reference proteome</keyword>
<evidence type="ECO:0000313" key="1">
    <source>
        <dbReference type="EMBL" id="GAN79836.1"/>
    </source>
</evidence>
<dbReference type="EMBL" id="BANC01000031">
    <property type="protein sequence ID" value="GAN79836.1"/>
    <property type="molecule type" value="Genomic_DNA"/>
</dbReference>
<evidence type="ECO:0000313" key="2">
    <source>
        <dbReference type="Proteomes" id="UP000032668"/>
    </source>
</evidence>
<proteinExistence type="predicted"/>
<dbReference type="AlphaFoldDB" id="A0A0D6PEQ1"/>
<gene>
    <name evidence="1" type="ORF">Aam_031_002</name>
</gene>
<sequence length="51" mass="4760">MTSGAAAESGKALNALVPQEQAGAALGQQGLDGAGIISGMGIVIAADPPLA</sequence>
<protein>
    <submittedName>
        <fullName evidence="1">Uncharacterized protein</fullName>
    </submittedName>
</protein>
<comment type="caution">
    <text evidence="1">The sequence shown here is derived from an EMBL/GenBank/DDBJ whole genome shotgun (WGS) entry which is preliminary data.</text>
</comment>
<organism evidence="1 2">
    <name type="scientific">Acidocella aminolytica 101 = DSM 11237</name>
    <dbReference type="NCBI Taxonomy" id="1120923"/>
    <lineage>
        <taxon>Bacteria</taxon>
        <taxon>Pseudomonadati</taxon>
        <taxon>Pseudomonadota</taxon>
        <taxon>Alphaproteobacteria</taxon>
        <taxon>Acetobacterales</taxon>
        <taxon>Acidocellaceae</taxon>
        <taxon>Acidocella</taxon>
    </lineage>
</organism>
<reference evidence="1 2" key="1">
    <citation type="submission" date="2012-11" db="EMBL/GenBank/DDBJ databases">
        <title>Whole genome sequence of Acidocella aminolytica 101 = DSM 11237.</title>
        <authorList>
            <person name="Azuma Y."/>
            <person name="Higashiura N."/>
            <person name="Hirakawa H."/>
            <person name="Matsushita K."/>
        </authorList>
    </citation>
    <scope>NUCLEOTIDE SEQUENCE [LARGE SCALE GENOMIC DNA]</scope>
    <source>
        <strain evidence="2">101 / DSM 11237</strain>
    </source>
</reference>